<keyword evidence="11" id="KW-1185">Reference proteome</keyword>
<dbReference type="AlphaFoldDB" id="A0A2P7ASV1"/>
<dbReference type="OrthoDB" id="9798191at2"/>
<dbReference type="InterPro" id="IPR006059">
    <property type="entry name" value="SBP"/>
</dbReference>
<keyword evidence="3" id="KW-0813">Transport</keyword>
<sequence>MIMSIRNLIVATGLLLSTSSLALADEPNVEVMHYWTSGSEAAGLDVLKTLLEKEGVKWADSPVAGGTGMNMVQVLRARIASDTAPAAAQMHAQQVQAWAAEDVLADLSDVAQKDDWASVIAPELVPLITSNGKYVAVPVNVHRSNWLWYNKKVFDNAGLQPPTSWEEFNAVSDKLLAAGVTPLALGGQPWQELDLFESAVLGLGGPDFYRQAILQLDEKALQSDTMVKVFDQLRKMNKYVDSNYPGRDWNLATQMLIKGEAAMQIMGDWAKGELALANMQPNVDYGCVPAPGTKGSYVWLTDNFGFFVTKDPNKQAGQTAMASAILDKGFQEAFNLKKGSIPSRIDVSMDKFDFCGKAAYADRAEAQKSEKSLPSLAHNAAADATKTGVFLDVVSTFFETPSVTSKQAIDQLVAGLKSAQ</sequence>
<dbReference type="SUPFAM" id="SSF53850">
    <property type="entry name" value="Periplasmic binding protein-like II"/>
    <property type="match status" value="1"/>
</dbReference>
<keyword evidence="5 9" id="KW-0732">Signal</keyword>
<keyword evidence="6" id="KW-0574">Periplasm</keyword>
<keyword evidence="4" id="KW-0762">Sugar transport</keyword>
<dbReference type="Proteomes" id="UP000241158">
    <property type="component" value="Unassembled WGS sequence"/>
</dbReference>
<proteinExistence type="inferred from homology"/>
<evidence type="ECO:0000313" key="11">
    <source>
        <dbReference type="Proteomes" id="UP000241158"/>
    </source>
</evidence>
<evidence type="ECO:0000256" key="6">
    <source>
        <dbReference type="ARBA" id="ARBA00022764"/>
    </source>
</evidence>
<dbReference type="Pfam" id="PF01547">
    <property type="entry name" value="SBP_bac_1"/>
    <property type="match status" value="1"/>
</dbReference>
<comment type="subcellular location">
    <subcellularLocation>
        <location evidence="1">Periplasm</location>
    </subcellularLocation>
</comment>
<evidence type="ECO:0000256" key="4">
    <source>
        <dbReference type="ARBA" id="ARBA00022597"/>
    </source>
</evidence>
<evidence type="ECO:0000256" key="8">
    <source>
        <dbReference type="ARBA" id="ARBA00049753"/>
    </source>
</evidence>
<gene>
    <name evidence="10" type="ORF">CU100_17305</name>
</gene>
<comment type="function">
    <text evidence="7">Part of a binding-protein-dependent transport system for a sugar.</text>
</comment>
<name>A0A2P7ASV1_9HYPH</name>
<evidence type="ECO:0000256" key="5">
    <source>
        <dbReference type="ARBA" id="ARBA00022729"/>
    </source>
</evidence>
<feature type="signal peptide" evidence="9">
    <location>
        <begin position="1"/>
        <end position="24"/>
    </location>
</feature>
<evidence type="ECO:0000256" key="2">
    <source>
        <dbReference type="ARBA" id="ARBA00008520"/>
    </source>
</evidence>
<dbReference type="Gene3D" id="3.40.190.10">
    <property type="entry name" value="Periplasmic binding protein-like II"/>
    <property type="match status" value="2"/>
</dbReference>
<comment type="caution">
    <text evidence="10">The sequence shown here is derived from an EMBL/GenBank/DDBJ whole genome shotgun (WGS) entry which is preliminary data.</text>
</comment>
<protein>
    <recommendedName>
        <fullName evidence="8">Probable sugar-binding periplasmic protein</fullName>
    </recommendedName>
</protein>
<evidence type="ECO:0000256" key="7">
    <source>
        <dbReference type="ARBA" id="ARBA00049629"/>
    </source>
</evidence>
<evidence type="ECO:0000256" key="1">
    <source>
        <dbReference type="ARBA" id="ARBA00004418"/>
    </source>
</evidence>
<evidence type="ECO:0000256" key="9">
    <source>
        <dbReference type="SAM" id="SignalP"/>
    </source>
</evidence>
<dbReference type="PANTHER" id="PTHR43649">
    <property type="entry name" value="ARABINOSE-BINDING PROTEIN-RELATED"/>
    <property type="match status" value="1"/>
</dbReference>
<comment type="similarity">
    <text evidence="2">Belongs to the bacterial solute-binding protein 1 family.</text>
</comment>
<evidence type="ECO:0000256" key="3">
    <source>
        <dbReference type="ARBA" id="ARBA00022448"/>
    </source>
</evidence>
<dbReference type="PANTHER" id="PTHR43649:SF28">
    <property type="entry name" value="BINDING PROTEIN COMPONENT OF ABC SUGAR TRANSPORTER-RELATED"/>
    <property type="match status" value="1"/>
</dbReference>
<dbReference type="EMBL" id="PGGN01000003">
    <property type="protein sequence ID" value="PSH57284.1"/>
    <property type="molecule type" value="Genomic_DNA"/>
</dbReference>
<feature type="chain" id="PRO_5015145098" description="Probable sugar-binding periplasmic protein" evidence="9">
    <location>
        <begin position="25"/>
        <end position="420"/>
    </location>
</feature>
<dbReference type="InterPro" id="IPR050490">
    <property type="entry name" value="Bact_solute-bd_prot1"/>
</dbReference>
<evidence type="ECO:0000313" key="10">
    <source>
        <dbReference type="EMBL" id="PSH57284.1"/>
    </source>
</evidence>
<reference evidence="11" key="1">
    <citation type="submission" date="2017-11" db="EMBL/GenBank/DDBJ databases">
        <authorList>
            <person name="Kuznetsova I."/>
            <person name="Sazanova A."/>
            <person name="Chirak E."/>
            <person name="Safronova V."/>
            <person name="Willems A."/>
        </authorList>
    </citation>
    <scope>NUCLEOTIDE SEQUENCE [LARGE SCALE GENOMIC DNA]</scope>
    <source>
        <strain evidence="11">PEPV15</strain>
    </source>
</reference>
<organism evidence="10 11">
    <name type="scientific">Phyllobacterium endophyticum</name>
    <dbReference type="NCBI Taxonomy" id="1149773"/>
    <lineage>
        <taxon>Bacteria</taxon>
        <taxon>Pseudomonadati</taxon>
        <taxon>Pseudomonadota</taxon>
        <taxon>Alphaproteobacteria</taxon>
        <taxon>Hyphomicrobiales</taxon>
        <taxon>Phyllobacteriaceae</taxon>
        <taxon>Phyllobacterium</taxon>
    </lineage>
</organism>
<dbReference type="GO" id="GO:0042597">
    <property type="term" value="C:periplasmic space"/>
    <property type="evidence" value="ECO:0007669"/>
    <property type="project" value="UniProtKB-SubCell"/>
</dbReference>
<accession>A0A2P7ASV1</accession>